<protein>
    <submittedName>
        <fullName evidence="1">Uncharacterized protein</fullName>
    </submittedName>
</protein>
<evidence type="ECO:0000313" key="1">
    <source>
        <dbReference type="EMBL" id="SEG88452.1"/>
    </source>
</evidence>
<dbReference type="EMBL" id="FNVB01000007">
    <property type="protein sequence ID" value="SEG88452.1"/>
    <property type="molecule type" value="Genomic_DNA"/>
</dbReference>
<evidence type="ECO:0000313" key="3">
    <source>
        <dbReference type="Proteomes" id="UP000199690"/>
    </source>
</evidence>
<accession>A0A1H6DST7</accession>
<dbReference type="EMBL" id="FOME01000008">
    <property type="protein sequence ID" value="SFE00884.1"/>
    <property type="molecule type" value="Genomic_DNA"/>
</dbReference>
<gene>
    <name evidence="1" type="ORF">SAMN02982929_04959</name>
    <name evidence="2" type="ORF">SAMN05216506_10869</name>
</gene>
<dbReference type="RefSeq" id="WP_093354749.1">
    <property type="nucleotide sequence ID" value="NZ_FNVB01000007.1"/>
</dbReference>
<accession>A0A1I1X0B2</accession>
<dbReference type="AlphaFoldDB" id="A0A1H6DST7"/>
<proteinExistence type="predicted"/>
<dbReference type="Proteomes" id="UP000199690">
    <property type="component" value="Unassembled WGS sequence"/>
</dbReference>
<keyword evidence="3" id="KW-1185">Reference proteome</keyword>
<dbReference type="SMR" id="A0A1H6DST7"/>
<dbReference type="Proteomes" id="UP000236729">
    <property type="component" value="Unassembled WGS sequence"/>
</dbReference>
<sequence length="457" mass="50550">MGFAASEFTRDKVGFLSVEGQLVESLDEQVDVGDERQWLTWLTAEATRREDGREQLATALIAHCRDKGIQAPAHDQARGVAAHALQDFERLLCHRVVDQLGDAAGQLEELLPEPGTGSGWLLAELRSEVTPIDLRSLARELDDIMSLQALGLPTDLAADSADRVWLRSLLTEVEKLTAVRRLCLPADLLAGFPAELVAAWSARAADAQPEELQALPQPVRVTLLSALCAVRRAEITDLLGHVLIGLLHQIRARAEHRLGGGADDVPLPGTTRDVLLFDLVKAAVENPDHTIRAALYPIAGEPLLKQLMRDSAARTAEHVRRKRAVLRGTYSACHQQLFRLLLASLEFRSREPGCWPLLAALGELVGDYTACWGRGRFYEPGHGAPLEDVVPPEWRSAVVDREGRVERIAYEFCVLVSLRDQLCTRQIYLAHGHRWGEPPPVPARAKHAEVRWPTQDE</sequence>
<organism evidence="1 4">
    <name type="scientific">Saccharopolyspora kobensis</name>
    <dbReference type="NCBI Taxonomy" id="146035"/>
    <lineage>
        <taxon>Bacteria</taxon>
        <taxon>Bacillati</taxon>
        <taxon>Actinomycetota</taxon>
        <taxon>Actinomycetes</taxon>
        <taxon>Pseudonocardiales</taxon>
        <taxon>Pseudonocardiaceae</taxon>
        <taxon>Saccharopolyspora</taxon>
    </lineage>
</organism>
<evidence type="ECO:0000313" key="4">
    <source>
        <dbReference type="Proteomes" id="UP000236729"/>
    </source>
</evidence>
<evidence type="ECO:0000313" key="2">
    <source>
        <dbReference type="EMBL" id="SFE00884.1"/>
    </source>
</evidence>
<reference evidence="1" key="2">
    <citation type="submission" date="2016-10" db="EMBL/GenBank/DDBJ databases">
        <authorList>
            <person name="de Groot N.N."/>
        </authorList>
    </citation>
    <scope>NUCLEOTIDE SEQUENCE [LARGE SCALE GENOMIC DNA]</scope>
    <source>
        <strain evidence="1">ATCC 20501</strain>
    </source>
</reference>
<name>A0A1H6DST7_9PSEU</name>
<reference evidence="3 4" key="1">
    <citation type="submission" date="2016-10" db="EMBL/GenBank/DDBJ databases">
        <authorList>
            <person name="Varghese N."/>
            <person name="Submissions S."/>
        </authorList>
    </citation>
    <scope>NUCLEOTIDE SEQUENCE [LARGE SCALE GENOMIC DNA]</scope>
    <source>
        <strain evidence="4">ATCC 20501</strain>
        <strain evidence="2 3">CGMCC 4.3529</strain>
    </source>
</reference>